<dbReference type="Proteomes" id="UP000756346">
    <property type="component" value="Unassembled WGS sequence"/>
</dbReference>
<evidence type="ECO:0000313" key="2">
    <source>
        <dbReference type="EMBL" id="KAH7029182.1"/>
    </source>
</evidence>
<evidence type="ECO:0000256" key="1">
    <source>
        <dbReference type="SAM" id="MobiDB-lite"/>
    </source>
</evidence>
<reference evidence="2" key="1">
    <citation type="journal article" date="2021" name="Nat. Commun.">
        <title>Genetic determinants of endophytism in the Arabidopsis root mycobiome.</title>
        <authorList>
            <person name="Mesny F."/>
            <person name="Miyauchi S."/>
            <person name="Thiergart T."/>
            <person name="Pickel B."/>
            <person name="Atanasova L."/>
            <person name="Karlsson M."/>
            <person name="Huettel B."/>
            <person name="Barry K.W."/>
            <person name="Haridas S."/>
            <person name="Chen C."/>
            <person name="Bauer D."/>
            <person name="Andreopoulos W."/>
            <person name="Pangilinan J."/>
            <person name="LaButti K."/>
            <person name="Riley R."/>
            <person name="Lipzen A."/>
            <person name="Clum A."/>
            <person name="Drula E."/>
            <person name="Henrissat B."/>
            <person name="Kohler A."/>
            <person name="Grigoriev I.V."/>
            <person name="Martin F.M."/>
            <person name="Hacquard S."/>
        </authorList>
    </citation>
    <scope>NUCLEOTIDE SEQUENCE</scope>
    <source>
        <strain evidence="2">MPI-CAGE-CH-0230</strain>
    </source>
</reference>
<accession>A0A9P8Y6X4</accession>
<feature type="region of interest" description="Disordered" evidence="1">
    <location>
        <begin position="79"/>
        <end position="99"/>
    </location>
</feature>
<dbReference type="GeneID" id="70177719"/>
<protein>
    <submittedName>
        <fullName evidence="2">Uncharacterized protein</fullName>
    </submittedName>
</protein>
<name>A0A9P8Y6X4_9PEZI</name>
<gene>
    <name evidence="2" type="ORF">B0I36DRAFT_129096</name>
</gene>
<dbReference type="AlphaFoldDB" id="A0A9P8Y6X4"/>
<dbReference type="RefSeq" id="XP_046011470.1">
    <property type="nucleotide sequence ID" value="XM_046148173.1"/>
</dbReference>
<organism evidence="2 3">
    <name type="scientific">Microdochium trichocladiopsis</name>
    <dbReference type="NCBI Taxonomy" id="1682393"/>
    <lineage>
        <taxon>Eukaryota</taxon>
        <taxon>Fungi</taxon>
        <taxon>Dikarya</taxon>
        <taxon>Ascomycota</taxon>
        <taxon>Pezizomycotina</taxon>
        <taxon>Sordariomycetes</taxon>
        <taxon>Xylariomycetidae</taxon>
        <taxon>Xylariales</taxon>
        <taxon>Microdochiaceae</taxon>
        <taxon>Microdochium</taxon>
    </lineage>
</organism>
<dbReference type="EMBL" id="JAGTJQ010000006">
    <property type="protein sequence ID" value="KAH7029182.1"/>
    <property type="molecule type" value="Genomic_DNA"/>
</dbReference>
<sequence>MHNAECRALCHWSTAPARPCPIVRCCAEAGPPPVSTLDNNSSKQAMDGWDPPGQITRRSIPNAQGISHIEKGRVLPLSDAEPHAQPRYPRASTSPPSFPGLSRIAPSRHLKLALHTTNVPFPSTCPEARLSHLGKRAPATETPPETTRQPWTALKTNSEVSGHHLNRWSASLLDISIEVWLLMVYKVYIDRYRTCRRGRQRPTRHANSLFRVSIFSSSYLWHIFLSCSYPKRLSPANLPTKLLQILLPIDK</sequence>
<keyword evidence="3" id="KW-1185">Reference proteome</keyword>
<comment type="caution">
    <text evidence="2">The sequence shown here is derived from an EMBL/GenBank/DDBJ whole genome shotgun (WGS) entry which is preliminary data.</text>
</comment>
<evidence type="ECO:0000313" key="3">
    <source>
        <dbReference type="Proteomes" id="UP000756346"/>
    </source>
</evidence>
<proteinExistence type="predicted"/>